<proteinExistence type="predicted"/>
<dbReference type="GO" id="GO:0004525">
    <property type="term" value="F:ribonuclease III activity"/>
    <property type="evidence" value="ECO:0007669"/>
    <property type="project" value="InterPro"/>
</dbReference>
<keyword evidence="2" id="KW-1185">Reference proteome</keyword>
<sequence length="138" mass="14617">MAQAMESIETKIGYTFRNQSLCDEALTTAGVLLGTSAAANSFDGNASLALIGDSILRVDIASRSRQASQRMDRVANNNNLASIFDTAHLGPHVTGNPSQQGMIAVRTKATVVEALLGAVYEDSDIQAAFAVIPHLRIE</sequence>
<name>A0A6P8AM94_PYRGI</name>
<reference evidence="3" key="1">
    <citation type="journal article" date="2019" name="Mol. Biol. Evol.">
        <title>Blast fungal genomes show frequent chromosomal changes, gene gains and losses, and effector gene turnover.</title>
        <authorList>
            <person name="Gomez Luciano L.B."/>
            <person name="Jason Tsai I."/>
            <person name="Chuma I."/>
            <person name="Tosa Y."/>
            <person name="Chen Y.H."/>
            <person name="Li J.Y."/>
            <person name="Li M.Y."/>
            <person name="Jade Lu M.Y."/>
            <person name="Nakayashiki H."/>
            <person name="Li W.H."/>
        </authorList>
    </citation>
    <scope>NUCLEOTIDE SEQUENCE</scope>
    <source>
        <strain evidence="3">NI907</strain>
    </source>
</reference>
<dbReference type="SUPFAM" id="SSF69065">
    <property type="entry name" value="RNase III domain-like"/>
    <property type="match status" value="1"/>
</dbReference>
<reference evidence="3" key="2">
    <citation type="submission" date="2019-10" db="EMBL/GenBank/DDBJ databases">
        <authorList>
            <consortium name="NCBI Genome Project"/>
        </authorList>
    </citation>
    <scope>NUCLEOTIDE SEQUENCE</scope>
    <source>
        <strain evidence="3">NI907</strain>
    </source>
</reference>
<organism evidence="2 3">
    <name type="scientific">Pyricularia grisea</name>
    <name type="common">Crabgrass-specific blast fungus</name>
    <name type="synonym">Magnaporthe grisea</name>
    <dbReference type="NCBI Taxonomy" id="148305"/>
    <lineage>
        <taxon>Eukaryota</taxon>
        <taxon>Fungi</taxon>
        <taxon>Dikarya</taxon>
        <taxon>Ascomycota</taxon>
        <taxon>Pezizomycotina</taxon>
        <taxon>Sordariomycetes</taxon>
        <taxon>Sordariomycetidae</taxon>
        <taxon>Magnaporthales</taxon>
        <taxon>Pyriculariaceae</taxon>
        <taxon>Pyricularia</taxon>
    </lineage>
</organism>
<evidence type="ECO:0000259" key="1">
    <source>
        <dbReference type="PROSITE" id="PS50142"/>
    </source>
</evidence>
<dbReference type="AlphaFoldDB" id="A0A6P8AM94"/>
<accession>A0A6P8AM94</accession>
<dbReference type="OrthoDB" id="67027at2759"/>
<reference evidence="3" key="3">
    <citation type="submission" date="2025-08" db="UniProtKB">
        <authorList>
            <consortium name="RefSeq"/>
        </authorList>
    </citation>
    <scope>IDENTIFICATION</scope>
    <source>
        <strain evidence="3">NI907</strain>
    </source>
</reference>
<evidence type="ECO:0000313" key="3">
    <source>
        <dbReference type="RefSeq" id="XP_030976020.1"/>
    </source>
</evidence>
<feature type="domain" description="RNase III" evidence="1">
    <location>
        <begin position="5"/>
        <end position="124"/>
    </location>
</feature>
<dbReference type="PROSITE" id="PS50142">
    <property type="entry name" value="RNASE_3_2"/>
    <property type="match status" value="1"/>
</dbReference>
<dbReference type="GeneID" id="41967391"/>
<gene>
    <name evidence="3" type="ORF">PgNI_12541</name>
</gene>
<dbReference type="KEGG" id="pgri:PgNI_12541"/>
<dbReference type="InterPro" id="IPR036389">
    <property type="entry name" value="RNase_III_sf"/>
</dbReference>
<dbReference type="RefSeq" id="XP_030976020.1">
    <property type="nucleotide sequence ID" value="XM_031132488.1"/>
</dbReference>
<protein>
    <recommendedName>
        <fullName evidence="1">RNase III domain-containing protein</fullName>
    </recommendedName>
</protein>
<evidence type="ECO:0000313" key="2">
    <source>
        <dbReference type="Proteomes" id="UP000515153"/>
    </source>
</evidence>
<dbReference type="Proteomes" id="UP000515153">
    <property type="component" value="Unplaced"/>
</dbReference>
<dbReference type="InterPro" id="IPR000999">
    <property type="entry name" value="RNase_III_dom"/>
</dbReference>
<dbReference type="GO" id="GO:0006396">
    <property type="term" value="P:RNA processing"/>
    <property type="evidence" value="ECO:0007669"/>
    <property type="project" value="InterPro"/>
</dbReference>
<dbReference type="Gene3D" id="1.10.1520.10">
    <property type="entry name" value="Ribonuclease III domain"/>
    <property type="match status" value="1"/>
</dbReference>